<evidence type="ECO:0000256" key="3">
    <source>
        <dbReference type="ARBA" id="ARBA00022614"/>
    </source>
</evidence>
<evidence type="ECO:0000313" key="13">
    <source>
        <dbReference type="Proteomes" id="UP001174677"/>
    </source>
</evidence>
<protein>
    <recommendedName>
        <fullName evidence="11">Leucine-rich repeat-containing N-terminal plant-type domain-containing protein</fullName>
    </recommendedName>
</protein>
<comment type="caution">
    <text evidence="12">The sequence shown here is derived from an EMBL/GenBank/DDBJ whole genome shotgun (WGS) entry which is preliminary data.</text>
</comment>
<evidence type="ECO:0000256" key="4">
    <source>
        <dbReference type="ARBA" id="ARBA00022692"/>
    </source>
</evidence>
<dbReference type="Pfam" id="PF00560">
    <property type="entry name" value="LRR_1"/>
    <property type="match status" value="3"/>
</dbReference>
<dbReference type="Pfam" id="PF13516">
    <property type="entry name" value="LRR_6"/>
    <property type="match status" value="1"/>
</dbReference>
<reference evidence="12 13" key="1">
    <citation type="journal article" date="2023" name="Plant Biotechnol. J.">
        <title>Chromosome-level wild Hevea brasiliensis genome provides new tools for genomic-assisted breeding and valuable loci to elevate rubber yield.</title>
        <authorList>
            <person name="Cheng H."/>
            <person name="Song X."/>
            <person name="Hu Y."/>
            <person name="Wu T."/>
            <person name="Yang Q."/>
            <person name="An Z."/>
            <person name="Feng S."/>
            <person name="Deng Z."/>
            <person name="Wu W."/>
            <person name="Zeng X."/>
            <person name="Tu M."/>
            <person name="Wang X."/>
            <person name="Huang H."/>
        </authorList>
    </citation>
    <scope>NUCLEOTIDE SEQUENCE [LARGE SCALE GENOMIC DNA]</scope>
    <source>
        <strain evidence="12">MT/VB/25A 57/8</strain>
    </source>
</reference>
<organism evidence="12 13">
    <name type="scientific">Hevea brasiliensis</name>
    <name type="common">Para rubber tree</name>
    <name type="synonym">Siphonia brasiliensis</name>
    <dbReference type="NCBI Taxonomy" id="3981"/>
    <lineage>
        <taxon>Eukaryota</taxon>
        <taxon>Viridiplantae</taxon>
        <taxon>Streptophyta</taxon>
        <taxon>Embryophyta</taxon>
        <taxon>Tracheophyta</taxon>
        <taxon>Spermatophyta</taxon>
        <taxon>Magnoliopsida</taxon>
        <taxon>eudicotyledons</taxon>
        <taxon>Gunneridae</taxon>
        <taxon>Pentapetalae</taxon>
        <taxon>rosids</taxon>
        <taxon>fabids</taxon>
        <taxon>Malpighiales</taxon>
        <taxon>Euphorbiaceae</taxon>
        <taxon>Crotonoideae</taxon>
        <taxon>Micrandreae</taxon>
        <taxon>Hevea</taxon>
    </lineage>
</organism>
<accession>A0ABQ9KAI0</accession>
<dbReference type="InterPro" id="IPR003591">
    <property type="entry name" value="Leu-rich_rpt_typical-subtyp"/>
</dbReference>
<dbReference type="SMART" id="SM00369">
    <property type="entry name" value="LRR_TYP"/>
    <property type="match status" value="9"/>
</dbReference>
<sequence>MGLNQLWVSVVMLLFLQGARWCDCCWEDERIALLKLKAYFNYPNGNAMSSWEKIPNCCYWEYVACSPITRRVTSLYPWRDGRLGDWYLNTSFFLPFKELNDLSLEQINILGCVKNEGFERLWSLGNLESLDLSFNKFNNSILPSLSGLSSLKSLTLDNNRLKGKINIQELNNLTSLKELNLQGNEIEGLKSSHGLSKLRKLILNNMTTNERSPSLLHSLGAFPYLKTLYLQYNNFHEKIFAQVESENFTNLEELFLDSSSLNEESLTSLGALPSLKLLSLGSLRDNLPHQGLPSFKKLEHLHLDFSTIKNNVLHTISKMISLKTLSLVYCGLSGTIPATQGICELKHLQMLDVSYNDLSGTLPWCLANLTSLQRLYLISNHFTGKIFPVGGLTSIQELKLSGNHFQIPISLSPFFNHTRLKHLQGEDNEVYTELEVHNLIPKFQLETLVLPCLGYGGAFPKFLYHQHNLRVVDLSHIKMKGGFPFWLLDNNTNLEELSLANNSLSGPLQLPSHLHMRLSNLDISNNGFHGHIPMAIGASFPMLLNLKMSRNGFSGSIPSSLSNISFLEVLQLDGNRFSGCIPDNLYKCSYLEMLDVSDNHLSCRIPGSMSNVSSLKVLDLSRNNIFGSLPSYINPSSLVLVYLSYNRLQGSIKNAFYGCSDLITLDLGHNFLTGTIPEMIGSLSMLGYLFLSYNNLEGEIPKHLCNLDLLRLIDLSHNNFSGQILPCLRCTGGSGVIDPETDDDRQPLDFTIKWSTYSYQGKILSMFSGIDLSHNKLSGEIPPEIGALSGIQVLNLSHNNLTGPIPPTFSNLSEIESLDLSYNNLDGKIPPQLIQLTSLAVFSVANNNLSGSTPKRVAQFATFDESSYEGNPFLCGLPLSMSCSAAISPSPSPRVSTVDEAESGFIDMDVFYVSFVVAYIIILLTIAAVLWINPYWRQAWFYFIEVSFTKCQYFLEDNVYVLFKFRV</sequence>
<keyword evidence="6 9" id="KW-1133">Transmembrane helix</keyword>
<evidence type="ECO:0000313" key="12">
    <source>
        <dbReference type="EMBL" id="KAJ9131210.1"/>
    </source>
</evidence>
<evidence type="ECO:0000256" key="5">
    <source>
        <dbReference type="ARBA" id="ARBA00022737"/>
    </source>
</evidence>
<comment type="subcellular location">
    <subcellularLocation>
        <location evidence="1">Cell membrane</location>
        <topology evidence="1">Single-pass type I membrane protein</topology>
    </subcellularLocation>
</comment>
<dbReference type="PANTHER" id="PTHR48062:SF21">
    <property type="entry name" value="RECEPTOR-LIKE PROTEIN 12"/>
    <property type="match status" value="1"/>
</dbReference>
<dbReference type="InterPro" id="IPR032675">
    <property type="entry name" value="LRR_dom_sf"/>
</dbReference>
<dbReference type="Pfam" id="PF08263">
    <property type="entry name" value="LRRNT_2"/>
    <property type="match status" value="1"/>
</dbReference>
<evidence type="ECO:0000256" key="9">
    <source>
        <dbReference type="SAM" id="Phobius"/>
    </source>
</evidence>
<dbReference type="PANTHER" id="PTHR48062">
    <property type="entry name" value="RECEPTOR-LIKE PROTEIN 14"/>
    <property type="match status" value="1"/>
</dbReference>
<keyword evidence="4 9" id="KW-0812">Transmembrane</keyword>
<dbReference type="SUPFAM" id="SSF52058">
    <property type="entry name" value="L domain-like"/>
    <property type="match status" value="3"/>
</dbReference>
<evidence type="ECO:0000259" key="11">
    <source>
        <dbReference type="Pfam" id="PF08263"/>
    </source>
</evidence>
<dbReference type="Proteomes" id="UP001174677">
    <property type="component" value="Unassembled WGS sequence"/>
</dbReference>
<feature type="chain" id="PRO_5045360096" description="Leucine-rich repeat-containing N-terminal plant-type domain-containing protein" evidence="10">
    <location>
        <begin position="22"/>
        <end position="967"/>
    </location>
</feature>
<comment type="similarity">
    <text evidence="2">Belongs to the RLP family.</text>
</comment>
<evidence type="ECO:0000256" key="1">
    <source>
        <dbReference type="ARBA" id="ARBA00004251"/>
    </source>
</evidence>
<dbReference type="Pfam" id="PF13855">
    <property type="entry name" value="LRR_8"/>
    <property type="match status" value="3"/>
</dbReference>
<dbReference type="InterPro" id="IPR013210">
    <property type="entry name" value="LRR_N_plant-typ"/>
</dbReference>
<dbReference type="PROSITE" id="PS51450">
    <property type="entry name" value="LRR"/>
    <property type="match status" value="2"/>
</dbReference>
<feature type="signal peptide" evidence="10">
    <location>
        <begin position="1"/>
        <end position="21"/>
    </location>
</feature>
<dbReference type="InterPro" id="IPR001611">
    <property type="entry name" value="Leu-rich_rpt"/>
</dbReference>
<keyword evidence="13" id="KW-1185">Reference proteome</keyword>
<evidence type="ECO:0000256" key="6">
    <source>
        <dbReference type="ARBA" id="ARBA00022989"/>
    </source>
</evidence>
<dbReference type="Gene3D" id="3.80.10.10">
    <property type="entry name" value="Ribonuclease Inhibitor"/>
    <property type="match status" value="6"/>
</dbReference>
<evidence type="ECO:0000256" key="2">
    <source>
        <dbReference type="ARBA" id="ARBA00009592"/>
    </source>
</evidence>
<keyword evidence="5" id="KW-0677">Repeat</keyword>
<proteinExistence type="inferred from homology"/>
<gene>
    <name evidence="12" type="ORF">P3X46_035295</name>
</gene>
<keyword evidence="10" id="KW-0732">Signal</keyword>
<evidence type="ECO:0000256" key="8">
    <source>
        <dbReference type="ARBA" id="ARBA00023180"/>
    </source>
</evidence>
<name>A0ABQ9KAI0_HEVBR</name>
<evidence type="ECO:0000256" key="7">
    <source>
        <dbReference type="ARBA" id="ARBA00023136"/>
    </source>
</evidence>
<evidence type="ECO:0000256" key="10">
    <source>
        <dbReference type="SAM" id="SignalP"/>
    </source>
</evidence>
<dbReference type="SMART" id="SM00365">
    <property type="entry name" value="LRR_SD22"/>
    <property type="match status" value="7"/>
</dbReference>
<dbReference type="InterPro" id="IPR051502">
    <property type="entry name" value="RLP_Defense_Trigger"/>
</dbReference>
<keyword evidence="8" id="KW-0325">Glycoprotein</keyword>
<feature type="domain" description="Leucine-rich repeat-containing N-terminal plant-type" evidence="11">
    <location>
        <begin position="28"/>
        <end position="66"/>
    </location>
</feature>
<feature type="transmembrane region" description="Helical" evidence="9">
    <location>
        <begin position="910"/>
        <end position="932"/>
    </location>
</feature>
<dbReference type="EMBL" id="JARPOI010000027">
    <property type="protein sequence ID" value="KAJ9131210.1"/>
    <property type="molecule type" value="Genomic_DNA"/>
</dbReference>
<keyword evidence="7 9" id="KW-0472">Membrane</keyword>
<keyword evidence="3" id="KW-0433">Leucine-rich repeat</keyword>